<dbReference type="EMBL" id="JARAOO010000009">
    <property type="protein sequence ID" value="KAJ7956867.1"/>
    <property type="molecule type" value="Genomic_DNA"/>
</dbReference>
<evidence type="ECO:0000313" key="3">
    <source>
        <dbReference type="EMBL" id="KAJ7956867.1"/>
    </source>
</evidence>
<proteinExistence type="inferred from homology"/>
<evidence type="ECO:0000313" key="4">
    <source>
        <dbReference type="Proteomes" id="UP001163823"/>
    </source>
</evidence>
<evidence type="ECO:0000259" key="2">
    <source>
        <dbReference type="PROSITE" id="PS50213"/>
    </source>
</evidence>
<dbReference type="KEGG" id="qsa:O6P43_023242"/>
<gene>
    <name evidence="3" type="ORF">O6P43_023242</name>
</gene>
<keyword evidence="4" id="KW-1185">Reference proteome</keyword>
<comment type="caution">
    <text evidence="3">The sequence shown here is derived from an EMBL/GenBank/DDBJ whole genome shotgun (WGS) entry which is preliminary data.</text>
</comment>
<dbReference type="AlphaFoldDB" id="A0AAD7LFM6"/>
<sequence>MCHARETSLTNLSNRSPHSKSLRIITSSAPTRPQIQFFHSHLHFSLKIEKPHLPFPLSLSLPWKPRCHSRCSSRSRLIAFLCNPKAAAIEGLDTTFTSSTTIPSSITPLPQDLQLDHSFFSHTSLLPPILSHLGFHELATVVPSLSESTMFATSAWTGPSTLFAPSDASLRSCFSCSLPSLLREHIVPGLFTMDYLRKLAFGTKIETLSLGRCITVTSDSFNRSNSSTANPNVFIGGVEITQPDLFNNGLVVIHGLQGFIFPLSPFSCDVERMTSLSLPFHPDDSSGQYFRPPPMTVQPGIMRLMLRDAILRLRNNGFSILSLAMKVKFHIVPNQYLMMQDLESLPVGTSLPSLEQGQSLVITTAGGRAAAAPLRINYVRIKVPDMMHNFKIVVHSVYLPFPHINPVAAAYDTILGGGSSEVTTHVPEAPTVEESCAALEENGSCTEIPMPQVKPMEDIEDHHGM</sequence>
<dbReference type="Proteomes" id="UP001163823">
    <property type="component" value="Chromosome 9"/>
</dbReference>
<organism evidence="3 4">
    <name type="scientific">Quillaja saponaria</name>
    <name type="common">Soap bark tree</name>
    <dbReference type="NCBI Taxonomy" id="32244"/>
    <lineage>
        <taxon>Eukaryota</taxon>
        <taxon>Viridiplantae</taxon>
        <taxon>Streptophyta</taxon>
        <taxon>Embryophyta</taxon>
        <taxon>Tracheophyta</taxon>
        <taxon>Spermatophyta</taxon>
        <taxon>Magnoliopsida</taxon>
        <taxon>eudicotyledons</taxon>
        <taxon>Gunneridae</taxon>
        <taxon>Pentapetalae</taxon>
        <taxon>rosids</taxon>
        <taxon>fabids</taxon>
        <taxon>Fabales</taxon>
        <taxon>Quillajaceae</taxon>
        <taxon>Quillaja</taxon>
    </lineage>
</organism>
<dbReference type="SUPFAM" id="SSF82153">
    <property type="entry name" value="FAS1 domain"/>
    <property type="match status" value="1"/>
</dbReference>
<protein>
    <submittedName>
        <fullName evidence="3">Fasciclin-like arabinogalactan protein 21</fullName>
    </submittedName>
</protein>
<dbReference type="Gene3D" id="2.30.180.10">
    <property type="entry name" value="FAS1 domain"/>
    <property type="match status" value="1"/>
</dbReference>
<dbReference type="PANTHER" id="PTHR33985">
    <property type="entry name" value="OS02G0491300 PROTEIN-RELATED"/>
    <property type="match status" value="1"/>
</dbReference>
<accession>A0AAD7LFM6</accession>
<dbReference type="PANTHER" id="PTHR33985:SF2">
    <property type="entry name" value="EXPRESSED PROTEIN"/>
    <property type="match status" value="1"/>
</dbReference>
<dbReference type="InterPro" id="IPR000782">
    <property type="entry name" value="FAS1_domain"/>
</dbReference>
<dbReference type="InterPro" id="IPR036378">
    <property type="entry name" value="FAS1_dom_sf"/>
</dbReference>
<name>A0AAD7LFM6_QUISA</name>
<dbReference type="Pfam" id="PF02469">
    <property type="entry name" value="Fasciclin"/>
    <property type="match status" value="1"/>
</dbReference>
<dbReference type="SMART" id="SM00554">
    <property type="entry name" value="FAS1"/>
    <property type="match status" value="1"/>
</dbReference>
<dbReference type="PROSITE" id="PS50213">
    <property type="entry name" value="FAS1"/>
    <property type="match status" value="1"/>
</dbReference>
<feature type="domain" description="FAS1" evidence="2">
    <location>
        <begin position="122"/>
        <end position="245"/>
    </location>
</feature>
<dbReference type="InterPro" id="IPR052806">
    <property type="entry name" value="Fasciclin-like_AGP"/>
</dbReference>
<evidence type="ECO:0000256" key="1">
    <source>
        <dbReference type="ARBA" id="ARBA00007843"/>
    </source>
</evidence>
<comment type="similarity">
    <text evidence="1">Belongs to the fasciclin-like AGP family.</text>
</comment>
<reference evidence="3" key="1">
    <citation type="journal article" date="2023" name="Science">
        <title>Elucidation of the pathway for biosynthesis of saponin adjuvants from the soapbark tree.</title>
        <authorList>
            <person name="Reed J."/>
            <person name="Orme A."/>
            <person name="El-Demerdash A."/>
            <person name="Owen C."/>
            <person name="Martin L.B.B."/>
            <person name="Misra R.C."/>
            <person name="Kikuchi S."/>
            <person name="Rejzek M."/>
            <person name="Martin A.C."/>
            <person name="Harkess A."/>
            <person name="Leebens-Mack J."/>
            <person name="Louveau T."/>
            <person name="Stephenson M.J."/>
            <person name="Osbourn A."/>
        </authorList>
    </citation>
    <scope>NUCLEOTIDE SEQUENCE</scope>
    <source>
        <strain evidence="3">S10</strain>
    </source>
</reference>